<reference evidence="1 2" key="1">
    <citation type="submission" date="2024-07" db="EMBL/GenBank/DDBJ databases">
        <authorList>
            <person name="Akdeniz Z."/>
        </authorList>
    </citation>
    <scope>NUCLEOTIDE SEQUENCE [LARGE SCALE GENOMIC DNA]</scope>
</reference>
<gene>
    <name evidence="1" type="ORF">HINF_LOCUS9196</name>
</gene>
<dbReference type="Proteomes" id="UP001642409">
    <property type="component" value="Unassembled WGS sequence"/>
</dbReference>
<proteinExistence type="predicted"/>
<evidence type="ECO:0000313" key="2">
    <source>
        <dbReference type="Proteomes" id="UP001642409"/>
    </source>
</evidence>
<name>A0ABP1H6M5_9EUKA</name>
<organism evidence="1 2">
    <name type="scientific">Hexamita inflata</name>
    <dbReference type="NCBI Taxonomy" id="28002"/>
    <lineage>
        <taxon>Eukaryota</taxon>
        <taxon>Metamonada</taxon>
        <taxon>Diplomonadida</taxon>
        <taxon>Hexamitidae</taxon>
        <taxon>Hexamitinae</taxon>
        <taxon>Hexamita</taxon>
    </lineage>
</organism>
<sequence length="106" mass="11971">MFTQRCNGSRSDSTIFSLQMTQHKVEFVEFLEGHVLGLNSTHSTRFVQNKLNLKKLGDLKKLNIQTGVLNCTDSCTPSVRNGHVNNFNVSKPSTLFDDLNISERIQ</sequence>
<accession>A0ABP1H6M5</accession>
<protein>
    <submittedName>
        <fullName evidence="1">Hypothetical_protein</fullName>
    </submittedName>
</protein>
<dbReference type="EMBL" id="CAXDID020000019">
    <property type="protein sequence ID" value="CAL5985982.1"/>
    <property type="molecule type" value="Genomic_DNA"/>
</dbReference>
<evidence type="ECO:0000313" key="1">
    <source>
        <dbReference type="EMBL" id="CAL5985982.1"/>
    </source>
</evidence>
<comment type="caution">
    <text evidence="1">The sequence shown here is derived from an EMBL/GenBank/DDBJ whole genome shotgun (WGS) entry which is preliminary data.</text>
</comment>
<keyword evidence="2" id="KW-1185">Reference proteome</keyword>